<evidence type="ECO:0000313" key="3">
    <source>
        <dbReference type="Proteomes" id="UP000324222"/>
    </source>
</evidence>
<sequence length="87" mass="9429">MLAVVVVVVAVVVDASLLDSDALAGRETFYASLFWPPLLPFLRLFSSIFTQHSPTPYYATTPSLHSSTRAQLFTISGGLISQPDLES</sequence>
<accession>A0A5B7GWW3</accession>
<organism evidence="2 3">
    <name type="scientific">Portunus trituberculatus</name>
    <name type="common">Swimming crab</name>
    <name type="synonym">Neptunus trituberculatus</name>
    <dbReference type="NCBI Taxonomy" id="210409"/>
    <lineage>
        <taxon>Eukaryota</taxon>
        <taxon>Metazoa</taxon>
        <taxon>Ecdysozoa</taxon>
        <taxon>Arthropoda</taxon>
        <taxon>Crustacea</taxon>
        <taxon>Multicrustacea</taxon>
        <taxon>Malacostraca</taxon>
        <taxon>Eumalacostraca</taxon>
        <taxon>Eucarida</taxon>
        <taxon>Decapoda</taxon>
        <taxon>Pleocyemata</taxon>
        <taxon>Brachyura</taxon>
        <taxon>Eubrachyura</taxon>
        <taxon>Portunoidea</taxon>
        <taxon>Portunidae</taxon>
        <taxon>Portuninae</taxon>
        <taxon>Portunus</taxon>
    </lineage>
</organism>
<keyword evidence="3" id="KW-1185">Reference proteome</keyword>
<evidence type="ECO:0000256" key="1">
    <source>
        <dbReference type="SAM" id="SignalP"/>
    </source>
</evidence>
<reference evidence="2 3" key="1">
    <citation type="submission" date="2019-05" db="EMBL/GenBank/DDBJ databases">
        <title>Another draft genome of Portunus trituberculatus and its Hox gene families provides insights of decapod evolution.</title>
        <authorList>
            <person name="Jeong J.-H."/>
            <person name="Song I."/>
            <person name="Kim S."/>
            <person name="Choi T."/>
            <person name="Kim D."/>
            <person name="Ryu S."/>
            <person name="Kim W."/>
        </authorList>
    </citation>
    <scope>NUCLEOTIDE SEQUENCE [LARGE SCALE GENOMIC DNA]</scope>
    <source>
        <tissue evidence="2">Muscle</tissue>
    </source>
</reference>
<evidence type="ECO:0000313" key="2">
    <source>
        <dbReference type="EMBL" id="MPC61388.1"/>
    </source>
</evidence>
<evidence type="ECO:0008006" key="4">
    <source>
        <dbReference type="Google" id="ProtNLM"/>
    </source>
</evidence>
<name>A0A5B7GWW3_PORTR</name>
<feature type="chain" id="PRO_5023009476" description="Secreted protein" evidence="1">
    <location>
        <begin position="16"/>
        <end position="87"/>
    </location>
</feature>
<gene>
    <name evidence="2" type="ORF">E2C01_055460</name>
</gene>
<keyword evidence="1" id="KW-0732">Signal</keyword>
<proteinExistence type="predicted"/>
<dbReference type="AlphaFoldDB" id="A0A5B7GWW3"/>
<dbReference type="Proteomes" id="UP000324222">
    <property type="component" value="Unassembled WGS sequence"/>
</dbReference>
<dbReference type="EMBL" id="VSRR010018493">
    <property type="protein sequence ID" value="MPC61388.1"/>
    <property type="molecule type" value="Genomic_DNA"/>
</dbReference>
<feature type="signal peptide" evidence="1">
    <location>
        <begin position="1"/>
        <end position="15"/>
    </location>
</feature>
<protein>
    <recommendedName>
        <fullName evidence="4">Secreted protein</fullName>
    </recommendedName>
</protein>
<comment type="caution">
    <text evidence="2">The sequence shown here is derived from an EMBL/GenBank/DDBJ whole genome shotgun (WGS) entry which is preliminary data.</text>
</comment>